<dbReference type="PROSITE" id="PS50290">
    <property type="entry name" value="PI3_4_KINASE_3"/>
    <property type="match status" value="1"/>
</dbReference>
<keyword evidence="5" id="KW-0175">Coiled coil</keyword>
<dbReference type="GO" id="GO:0004674">
    <property type="term" value="F:protein serine/threonine kinase activity"/>
    <property type="evidence" value="ECO:0007669"/>
    <property type="project" value="UniProtKB-KW"/>
</dbReference>
<organism evidence="9 10">
    <name type="scientific">Elysia chlorotica</name>
    <name type="common">Eastern emerald elysia</name>
    <name type="synonym">Sea slug</name>
    <dbReference type="NCBI Taxonomy" id="188477"/>
    <lineage>
        <taxon>Eukaryota</taxon>
        <taxon>Metazoa</taxon>
        <taxon>Spiralia</taxon>
        <taxon>Lophotrochozoa</taxon>
        <taxon>Mollusca</taxon>
        <taxon>Gastropoda</taxon>
        <taxon>Heterobranchia</taxon>
        <taxon>Euthyneura</taxon>
        <taxon>Panpulmonata</taxon>
        <taxon>Sacoglossa</taxon>
        <taxon>Placobranchoidea</taxon>
        <taxon>Plakobranchidae</taxon>
        <taxon>Elysia</taxon>
    </lineage>
</organism>
<evidence type="ECO:0000256" key="6">
    <source>
        <dbReference type="SAM" id="MobiDB-lite"/>
    </source>
</evidence>
<feature type="domain" description="PI3K/PI4K catalytic" evidence="7">
    <location>
        <begin position="2271"/>
        <end position="2341"/>
    </location>
</feature>
<dbReference type="SUPFAM" id="SSF56112">
    <property type="entry name" value="Protein kinase-like (PK-like)"/>
    <property type="match status" value="1"/>
</dbReference>
<dbReference type="InterPro" id="IPR016024">
    <property type="entry name" value="ARM-type_fold"/>
</dbReference>
<keyword evidence="1" id="KW-0723">Serine/threonine-protein kinase</keyword>
<feature type="non-terminal residue" evidence="9">
    <location>
        <position position="2341"/>
    </location>
</feature>
<dbReference type="Proteomes" id="UP000271974">
    <property type="component" value="Unassembled WGS sequence"/>
</dbReference>
<evidence type="ECO:0000259" key="7">
    <source>
        <dbReference type="PROSITE" id="PS50290"/>
    </source>
</evidence>
<dbReference type="InterPro" id="IPR000403">
    <property type="entry name" value="PI3/4_kinase_cat_dom"/>
</dbReference>
<dbReference type="PANTHER" id="PTHR37079:SF4">
    <property type="entry name" value="SERINE_THREONINE-PROTEIN KINASE ATM"/>
    <property type="match status" value="1"/>
</dbReference>
<protein>
    <submittedName>
        <fullName evidence="9">Uncharacterized protein</fullName>
    </submittedName>
</protein>
<feature type="coiled-coil region" evidence="5">
    <location>
        <begin position="2015"/>
        <end position="2042"/>
    </location>
</feature>
<keyword evidence="3" id="KW-0418">Kinase</keyword>
<evidence type="ECO:0000256" key="3">
    <source>
        <dbReference type="ARBA" id="ARBA00022777"/>
    </source>
</evidence>
<evidence type="ECO:0000256" key="1">
    <source>
        <dbReference type="ARBA" id="ARBA00022527"/>
    </source>
</evidence>
<keyword evidence="2" id="KW-0808">Transferase</keyword>
<dbReference type="InterPro" id="IPR038980">
    <property type="entry name" value="ATM_plant"/>
</dbReference>
<proteinExistence type="predicted"/>
<dbReference type="OrthoDB" id="381190at2759"/>
<feature type="region of interest" description="Disordered" evidence="6">
    <location>
        <begin position="1542"/>
        <end position="1565"/>
    </location>
</feature>
<dbReference type="GO" id="GO:0006974">
    <property type="term" value="P:DNA damage response"/>
    <property type="evidence" value="ECO:0007669"/>
    <property type="project" value="InterPro"/>
</dbReference>
<keyword evidence="10" id="KW-1185">Reference proteome</keyword>
<evidence type="ECO:0000256" key="2">
    <source>
        <dbReference type="ARBA" id="ARBA00022679"/>
    </source>
</evidence>
<dbReference type="PROSITE" id="PS51189">
    <property type="entry name" value="FAT"/>
    <property type="match status" value="1"/>
</dbReference>
<feature type="domain" description="FAT" evidence="8">
    <location>
        <begin position="1511"/>
        <end position="2145"/>
    </location>
</feature>
<dbReference type="PROSITE" id="PS00915">
    <property type="entry name" value="PI3_4_KINASE_1"/>
    <property type="match status" value="1"/>
</dbReference>
<dbReference type="InterPro" id="IPR003151">
    <property type="entry name" value="PIK-rel_kinase_FAT"/>
</dbReference>
<sequence length="2341" mass="260945">MASILNCGYVQPKAEIWNLFLPGLCQPCPASNSLLTALICHGLPESYEPSIVGSCTSSSNIGRERSLVNTSRARPLYPLRRCLIRWLIPSLDIDESGAFSSDHFKRTNLSPSTVAEILYTLTVQNLTPIIREKNNVSNYRIHSQDSLEAMYLDNLFEMSNHSHHNMSSSSVSAADKPSDAECFAESPHIASVLEYLRMHLIQVARNLESLEPGIQTLECASWFGCVLAKLLHRLLSHSESKTPELRSGHSGDSGDSAKICGPHTASLNAFEKNVCCVIERCAALFVAHVKKEDCAGLRATLGHMSSMLDLGGDCDRPSDKAAIFRVAQLVRSALPASFVDMLIEILYGKVSSAEAIKSKGRYSMSRPQSASVEKRTLSHSSKDPDWDMFDWLDGSNDRETSRRSSDDTDDMDLGITVGAKSCLSLKNVKDFLCETLLTETEHVQLGSLRLLVSLISFNAQGAPDTMSSEGGMDVDFVKSKMLQRVSIAYFDPALPLDVHILLTLINQLLTNNHHVTDADLNALLKAVKQAAKELQKDQQVCCRLVESLRFIVPHLQAAHDSQSGPSPSEGLLLCRDLFYKTVSSFWQLACDGAPPLKLRMAELLLDLIKFDPECGWGQLMVESNGDSGQSGRDSPGFSLVTVRQQFPRVLLESSVDVRAFVARSLHWLFVGSMSLKNETQIKIFEEIFMLSSELLNTERGSALCQRDEVSNGQAIFLHVLLTIIKCSPVCEKPCLLGLMQMMTDREISLQLVRKMLHEACSHLGYSNVERYLESHLPYLVYNWLHDDMVGSPLETFPFQLLGHEDVTGFTVAYPDLIVSMLLATKLEVSQVRERLTSAKLDVRSTLLVALPDILVHILPQFAAKSSQDGGLSSSQQVLQKHFKTSHKCFAALKHVLSEQEINDRISETLGIMVVKVLSCLHVESASDSMVYPEPNPPYYSEDKIILTLDYLAQDFSVDKEKDQFSLVGVLAKIPDGLHQVFLSLSSQLWREHRAHEQSRCVNMMAIFVRLVLRDLKPEGRGDSIRAPAVVILRDILNRLLVILRSRVGCDKKATLTSPSYEEDVILSCLQILHDVCQCVLASCPQELVQFLHCLVDTVSHVAGASEAAGRAALRILCALTGEGPHAGRGGPRELEEGLALLNPLPNIPVLAELRASLERRYTDSSGSMSQMLTDFSSMCTMTSSRPSQGLALRLESLARCISVNHEQIQEMLSSAQGLAQVRDVMQHLSRLSTSSHTAVAAAAASCLGAIGPVNLQVLSLKAHLASRTGSGPEDGRAQELGKYFWLFQALDVCLLHESLEVVATAGKILQRIMATESSKQFEKLYVKLTKGQGSLFRYLHPFRNCCQDLLEPDPQPYQALHTLDRRELWLGQPVSPTSGPVEAHGAWVKALVRGLLSTGLVKDELLCRIGPLCALEVDFCESSLPYLIHETLLADTEDCRQIISRQLSAFFHMHVEQANSDNYPLVMNKKSIRTLLAVVQYLRTQKRPQQSPDGQHTVWHNNMWLDLNYLDLARAAQFCGASFTAVLFTEIHWGIRRQAEENQHSQEMNSGLLRGSQGRRSAPKFQTVKEREKCEAVLMEAYKTIGDPDGLYGCGAGRQTNINTRVETYLHEQQQEKALITLDIAMCNDPTLNTTHLLQVLKSCGADYLLQQCLPKMQSQISSPSGSRFCRDQDELDEFSYEAAWKLGQWDLCPPQRRPKQSPFHESVYACLTSVKDGHLDVAFECLQAARLNVVHSFDLTAETCMHLYPFLSQLQCLGYLEQVLLMLEKHTEDSGYLMDHPIPVSCQLVEFSFKETLLHLMSATGRTLESLGVKQGEAMEIKALWNLALGGRKAKYFQCAERAIQTLKLKHSARGPGGSTDLTLTLEQLQLEEAKLFWARSEVDTAKTILHGLLWPQTQQGSQSQQTCDPDTHLQSLVLYGNWLAETKSETPSVIMDFFQNAVDLIKGKNKDSLSDKTGLHAFASLASFADQQYQAIVDYMQSPDYEEKCRLVRQSKTEVEEYQKLHVGNRITVETIRKHIKIDEQEVAALQEDRERFLHQALDAYLQCLVRGNLHDLRISRVLGLWFDNSAMETINKMVMGYVPRLQSHKFLLLVYQLAARMGVHKPGTRDSSFNSTLTQLLERITVEHPHHSLWVVLALAHAHRDSDFTAADKDQGKGRNRGSTEDAGIEEERVQAAKNLLERVSRTKSMHAGVHLNQIVDGMRRFSLGCIQLANLPVDKKGGSHSFTVPSSLAITKLQNLEHVQVPIVELPIDPAGCYTDLITLTKFERAFRTAGGINLPKIISLLCSDGLKRTSLVKGRDDLRQDAVMQQVFSLVNQLLSADQQTRLRQLSIRTYK</sequence>
<dbReference type="InterPro" id="IPR018936">
    <property type="entry name" value="PI3/4_kinase_CS"/>
</dbReference>
<gene>
    <name evidence="9" type="ORF">EGW08_001393</name>
</gene>
<comment type="caution">
    <text evidence="9">The sequence shown here is derived from an EMBL/GenBank/DDBJ whole genome shotgun (WGS) entry which is preliminary data.</text>
</comment>
<evidence type="ECO:0000256" key="5">
    <source>
        <dbReference type="SAM" id="Coils"/>
    </source>
</evidence>
<dbReference type="PANTHER" id="PTHR37079">
    <property type="entry name" value="SERINE/THREONINE-PROTEIN KINASE ATM"/>
    <property type="match status" value="1"/>
</dbReference>
<feature type="compositionally biased region" description="Basic and acidic residues" evidence="6">
    <location>
        <begin position="2151"/>
        <end position="2160"/>
    </location>
</feature>
<dbReference type="InterPro" id="IPR014009">
    <property type="entry name" value="PIK_FAT"/>
</dbReference>
<dbReference type="Pfam" id="PF02259">
    <property type="entry name" value="FAT"/>
    <property type="match status" value="1"/>
</dbReference>
<dbReference type="Gene3D" id="3.30.1010.10">
    <property type="entry name" value="Phosphatidylinositol 3-kinase Catalytic Subunit, Chain A, domain 4"/>
    <property type="match status" value="1"/>
</dbReference>
<comment type="catalytic activity">
    <reaction evidence="4">
        <text>L-threonyl-[protein] + ATP = O-phospho-L-threonyl-[protein] + ADP + H(+)</text>
        <dbReference type="Rhea" id="RHEA:46608"/>
        <dbReference type="Rhea" id="RHEA-COMP:11060"/>
        <dbReference type="Rhea" id="RHEA-COMP:11605"/>
        <dbReference type="ChEBI" id="CHEBI:15378"/>
        <dbReference type="ChEBI" id="CHEBI:30013"/>
        <dbReference type="ChEBI" id="CHEBI:30616"/>
        <dbReference type="ChEBI" id="CHEBI:61977"/>
        <dbReference type="ChEBI" id="CHEBI:456216"/>
        <dbReference type="EC" id="2.7.11.1"/>
    </reaction>
</comment>
<evidence type="ECO:0000313" key="10">
    <source>
        <dbReference type="Proteomes" id="UP000271974"/>
    </source>
</evidence>
<accession>A0A433UAR7</accession>
<dbReference type="InterPro" id="IPR011009">
    <property type="entry name" value="Kinase-like_dom_sf"/>
</dbReference>
<dbReference type="SUPFAM" id="SSF48371">
    <property type="entry name" value="ARM repeat"/>
    <property type="match status" value="2"/>
</dbReference>
<feature type="region of interest" description="Disordered" evidence="6">
    <location>
        <begin position="2151"/>
        <end position="2173"/>
    </location>
</feature>
<evidence type="ECO:0000259" key="8">
    <source>
        <dbReference type="PROSITE" id="PS51189"/>
    </source>
</evidence>
<reference evidence="9 10" key="1">
    <citation type="submission" date="2019-01" db="EMBL/GenBank/DDBJ databases">
        <title>A draft genome assembly of the solar-powered sea slug Elysia chlorotica.</title>
        <authorList>
            <person name="Cai H."/>
            <person name="Li Q."/>
            <person name="Fang X."/>
            <person name="Li J."/>
            <person name="Curtis N.E."/>
            <person name="Altenburger A."/>
            <person name="Shibata T."/>
            <person name="Feng M."/>
            <person name="Maeda T."/>
            <person name="Schwartz J.A."/>
            <person name="Shigenobu S."/>
            <person name="Lundholm N."/>
            <person name="Nishiyama T."/>
            <person name="Yang H."/>
            <person name="Hasebe M."/>
            <person name="Li S."/>
            <person name="Pierce S.K."/>
            <person name="Wang J."/>
        </authorList>
    </citation>
    <scope>NUCLEOTIDE SEQUENCE [LARGE SCALE GENOMIC DNA]</scope>
    <source>
        <strain evidence="9">EC2010</strain>
        <tissue evidence="9">Whole organism of an adult</tissue>
    </source>
</reference>
<name>A0A433UAR7_ELYCH</name>
<evidence type="ECO:0000256" key="4">
    <source>
        <dbReference type="ARBA" id="ARBA00047899"/>
    </source>
</evidence>
<dbReference type="STRING" id="188477.A0A433UAR7"/>
<evidence type="ECO:0000313" key="9">
    <source>
        <dbReference type="EMBL" id="RUS90886.1"/>
    </source>
</evidence>
<dbReference type="EMBL" id="RQTK01000023">
    <property type="protein sequence ID" value="RUS90886.1"/>
    <property type="molecule type" value="Genomic_DNA"/>
</dbReference>